<evidence type="ECO:0000313" key="6">
    <source>
        <dbReference type="EMBL" id="KAF3044131.1"/>
    </source>
</evidence>
<organism evidence="6 7">
    <name type="scientific">Didymella heteroderae</name>
    <dbReference type="NCBI Taxonomy" id="1769908"/>
    <lineage>
        <taxon>Eukaryota</taxon>
        <taxon>Fungi</taxon>
        <taxon>Dikarya</taxon>
        <taxon>Ascomycota</taxon>
        <taxon>Pezizomycotina</taxon>
        <taxon>Dothideomycetes</taxon>
        <taxon>Pleosporomycetidae</taxon>
        <taxon>Pleosporales</taxon>
        <taxon>Pleosporineae</taxon>
        <taxon>Didymellaceae</taxon>
        <taxon>Didymella</taxon>
    </lineage>
</organism>
<feature type="transmembrane region" description="Helical" evidence="3">
    <location>
        <begin position="118"/>
        <end position="140"/>
    </location>
</feature>
<protein>
    <recommendedName>
        <fullName evidence="8">Transcription factor domain-containing protein</fullName>
    </recommendedName>
</protein>
<feature type="compositionally biased region" description="Gly residues" evidence="2">
    <location>
        <begin position="276"/>
        <end position="288"/>
    </location>
</feature>
<keyword evidence="3" id="KW-1133">Transmembrane helix</keyword>
<dbReference type="Pfam" id="PF04082">
    <property type="entry name" value="Fungal_trans"/>
    <property type="match status" value="1"/>
</dbReference>
<dbReference type="PANTHER" id="PTHR37013:SF4">
    <property type="entry name" value="INTEGRAL MEMBRANE PROTEIN"/>
    <property type="match status" value="1"/>
</dbReference>
<evidence type="ECO:0000259" key="5">
    <source>
        <dbReference type="Pfam" id="PF24802"/>
    </source>
</evidence>
<name>A0A9P4WWL3_9PLEO</name>
<keyword evidence="1" id="KW-0539">Nucleus</keyword>
<dbReference type="Proteomes" id="UP000758155">
    <property type="component" value="Unassembled WGS sequence"/>
</dbReference>
<dbReference type="GO" id="GO:0006351">
    <property type="term" value="P:DNA-templated transcription"/>
    <property type="evidence" value="ECO:0007669"/>
    <property type="project" value="InterPro"/>
</dbReference>
<feature type="region of interest" description="Disordered" evidence="2">
    <location>
        <begin position="765"/>
        <end position="837"/>
    </location>
</feature>
<dbReference type="Pfam" id="PF24802">
    <property type="entry name" value="DUF7703"/>
    <property type="match status" value="1"/>
</dbReference>
<dbReference type="GO" id="GO:0003677">
    <property type="term" value="F:DNA binding"/>
    <property type="evidence" value="ECO:0007669"/>
    <property type="project" value="InterPro"/>
</dbReference>
<feature type="region of interest" description="Disordered" evidence="2">
    <location>
        <begin position="256"/>
        <end position="292"/>
    </location>
</feature>
<evidence type="ECO:0000259" key="4">
    <source>
        <dbReference type="Pfam" id="PF04082"/>
    </source>
</evidence>
<evidence type="ECO:0000256" key="2">
    <source>
        <dbReference type="SAM" id="MobiDB-lite"/>
    </source>
</evidence>
<dbReference type="CDD" id="cd12148">
    <property type="entry name" value="fungal_TF_MHR"/>
    <property type="match status" value="1"/>
</dbReference>
<feature type="compositionally biased region" description="Low complexity" evidence="2">
    <location>
        <begin position="783"/>
        <end position="802"/>
    </location>
</feature>
<dbReference type="EMBL" id="SWKV01000010">
    <property type="protein sequence ID" value="KAF3044131.1"/>
    <property type="molecule type" value="Genomic_DNA"/>
</dbReference>
<accession>A0A9P4WWL3</accession>
<feature type="transmembrane region" description="Helical" evidence="3">
    <location>
        <begin position="81"/>
        <end position="106"/>
    </location>
</feature>
<proteinExistence type="predicted"/>
<feature type="compositionally biased region" description="Polar residues" evidence="2">
    <location>
        <begin position="326"/>
        <end position="336"/>
    </location>
</feature>
<keyword evidence="3" id="KW-0812">Transmembrane</keyword>
<feature type="domain" description="Xylanolytic transcriptional activator regulatory" evidence="4">
    <location>
        <begin position="473"/>
        <end position="561"/>
    </location>
</feature>
<sequence>MASEVDNDALPTHNITPLPTAMTAAAFLGIAWYLSVEVSVRLLTLTTRRSLYFWSCLACSWGIIIHAVFIILLDFKIWESYAAIVFIHLSWCTFVVSQSVVLYSRLNLVLQRLETGRYVLYMILTTSVIFGLGTVVLGMVARYPTMVAHLGRANLVWDRISLAAFFLQETLISALYIRCTAHHLQNVALLGTNTRTTRRVLRHLIGVNIFIIALDCSLIGLCYAGFFFLQGYYKAAVYAVKLRTEFTILNQLRSSLPGSSEQESGFGVYERRTDGDGGANGTGYGGRSGRARSEDEIQMVVMRSGRHGGITIQKDVVVSSERSKSSQDGSRSNSEASFDPGSPSPTEYPYIEQLPPISDVAVEQLGWPDNVSPVFPSVQSQPQRISTSCISQYLDVYQSRGYGIWPVVDAEALTAQLLTNPDDVEAYALATAISAAVVSQFSIDAEPGSPVEGHYRVSSRVFETEAKRARDEADHLEHITVFSILSSFFLHVYSANVGRKNASTVYLGEAITKAHIIGLHKTSYYEFLTVEQVQTNLRLYWLLFITERAHSIQHDVPTTLKRAPDLPPLENLDDGSVTPAFIQLCRLFNILDVTITADPASARNALALAQQQLSSDEAPLSLENELQRADISMTQQWMRIFLWQHALNVTNLSSIHNDNEFSFSFPAQVAQNVLSNLSSLSQQSIEAHGPGMESKLFDVANSLADVMIIMPSMNHESHFGIGPRDLIHSLSQVLSAFRGGNPAVINILQDKLTQLGMAVGSPQKLLELSSPEEEKEEWHGERSMSASSSYGSSYPSGSLQSPTYPSEHEHGWDLLKSYEPENCTGIPLNDQRSDLKE</sequence>
<gene>
    <name evidence="6" type="ORF">E8E12_010191</name>
</gene>
<dbReference type="InterPro" id="IPR007219">
    <property type="entry name" value="XnlR_reg_dom"/>
</dbReference>
<feature type="transmembrane region" description="Helical" evidence="3">
    <location>
        <begin position="20"/>
        <end position="40"/>
    </location>
</feature>
<feature type="transmembrane region" description="Helical" evidence="3">
    <location>
        <begin position="52"/>
        <end position="75"/>
    </location>
</feature>
<feature type="transmembrane region" description="Helical" evidence="3">
    <location>
        <begin position="160"/>
        <end position="179"/>
    </location>
</feature>
<evidence type="ECO:0000313" key="7">
    <source>
        <dbReference type="Proteomes" id="UP000758155"/>
    </source>
</evidence>
<feature type="region of interest" description="Disordered" evidence="2">
    <location>
        <begin position="317"/>
        <end position="350"/>
    </location>
</feature>
<feature type="domain" description="DUF7703" evidence="5">
    <location>
        <begin position="21"/>
        <end position="254"/>
    </location>
</feature>
<keyword evidence="3" id="KW-0472">Membrane</keyword>
<reference evidence="6" key="1">
    <citation type="submission" date="2019-04" db="EMBL/GenBank/DDBJ databases">
        <title>Sequencing of skin fungus with MAO and IRED activity.</title>
        <authorList>
            <person name="Marsaioli A.J."/>
            <person name="Bonatto J.M.C."/>
            <person name="Reis Junior O."/>
        </authorList>
    </citation>
    <scope>NUCLEOTIDE SEQUENCE</scope>
    <source>
        <strain evidence="6">28M1</strain>
    </source>
</reference>
<evidence type="ECO:0000256" key="3">
    <source>
        <dbReference type="SAM" id="Phobius"/>
    </source>
</evidence>
<keyword evidence="7" id="KW-1185">Reference proteome</keyword>
<dbReference type="OrthoDB" id="4132249at2759"/>
<dbReference type="AlphaFoldDB" id="A0A9P4WWL3"/>
<comment type="caution">
    <text evidence="6">The sequence shown here is derived from an EMBL/GenBank/DDBJ whole genome shotgun (WGS) entry which is preliminary data.</text>
</comment>
<feature type="compositionally biased region" description="Basic and acidic residues" evidence="2">
    <location>
        <begin position="806"/>
        <end position="819"/>
    </location>
</feature>
<evidence type="ECO:0008006" key="8">
    <source>
        <dbReference type="Google" id="ProtNLM"/>
    </source>
</evidence>
<feature type="transmembrane region" description="Helical" evidence="3">
    <location>
        <begin position="200"/>
        <end position="229"/>
    </location>
</feature>
<evidence type="ECO:0000256" key="1">
    <source>
        <dbReference type="ARBA" id="ARBA00023242"/>
    </source>
</evidence>
<dbReference type="GO" id="GO:0008270">
    <property type="term" value="F:zinc ion binding"/>
    <property type="evidence" value="ECO:0007669"/>
    <property type="project" value="InterPro"/>
</dbReference>
<dbReference type="InterPro" id="IPR056120">
    <property type="entry name" value="DUF7703"/>
</dbReference>
<dbReference type="PANTHER" id="PTHR37013">
    <property type="entry name" value="INTEGRAL MEMBRANE PROTEIN (AFU_ORTHOLOGUE AFUA_1G05950)-RELATED"/>
    <property type="match status" value="1"/>
</dbReference>